<dbReference type="Pfam" id="PF12705">
    <property type="entry name" value="PDDEXK_1"/>
    <property type="match status" value="1"/>
</dbReference>
<evidence type="ECO:0000256" key="1">
    <source>
        <dbReference type="ARBA" id="ARBA00022485"/>
    </source>
</evidence>
<dbReference type="HAMAP" id="MF_01452">
    <property type="entry name" value="AddB_type1"/>
    <property type="match status" value="1"/>
</dbReference>
<dbReference type="GO" id="GO:0004386">
    <property type="term" value="F:helicase activity"/>
    <property type="evidence" value="ECO:0007669"/>
    <property type="project" value="UniProtKB-KW"/>
</dbReference>
<dbReference type="GO" id="GO:0000724">
    <property type="term" value="P:double-strand break repair via homologous recombination"/>
    <property type="evidence" value="ECO:0007669"/>
    <property type="project" value="UniProtKB-UniRule"/>
</dbReference>
<dbReference type="GO" id="GO:0005524">
    <property type="term" value="F:ATP binding"/>
    <property type="evidence" value="ECO:0007669"/>
    <property type="project" value="UniProtKB-UniRule"/>
</dbReference>
<keyword evidence="7 14" id="KW-0347">Helicase</keyword>
<evidence type="ECO:0000256" key="3">
    <source>
        <dbReference type="ARBA" id="ARBA00022723"/>
    </source>
</evidence>
<proteinExistence type="inferred from homology"/>
<evidence type="ECO:0000256" key="7">
    <source>
        <dbReference type="ARBA" id="ARBA00022806"/>
    </source>
</evidence>
<dbReference type="GO" id="GO:0046872">
    <property type="term" value="F:metal ion binding"/>
    <property type="evidence" value="ECO:0007669"/>
    <property type="project" value="UniProtKB-KW"/>
</dbReference>
<dbReference type="PROSITE" id="PS51217">
    <property type="entry name" value="UVRD_HELICASE_CTER"/>
    <property type="match status" value="1"/>
</dbReference>
<keyword evidence="5 14" id="KW-0227">DNA damage</keyword>
<dbReference type="EMBL" id="MASJ01000003">
    <property type="protein sequence ID" value="OCS87451.1"/>
    <property type="molecule type" value="Genomic_DNA"/>
</dbReference>
<dbReference type="Gene3D" id="3.90.320.10">
    <property type="match status" value="1"/>
</dbReference>
<dbReference type="Gene3D" id="3.40.50.300">
    <property type="entry name" value="P-loop containing nucleotide triphosphate hydrolases"/>
    <property type="match status" value="3"/>
</dbReference>
<gene>
    <name evidence="14" type="primary">addB</name>
    <name evidence="16" type="ORF">A6M13_09040</name>
</gene>
<keyword evidence="1 14" id="KW-0004">4Fe-4S</keyword>
<dbReference type="InterPro" id="IPR014017">
    <property type="entry name" value="DNA_helicase_UvrD-like_C"/>
</dbReference>
<feature type="binding site" evidence="14">
    <location>
        <position position="1126"/>
    </location>
    <ligand>
        <name>[4Fe-4S] cluster</name>
        <dbReference type="ChEBI" id="CHEBI:49883"/>
    </ligand>
</feature>
<evidence type="ECO:0000256" key="13">
    <source>
        <dbReference type="ARBA" id="ARBA00023204"/>
    </source>
</evidence>
<feature type="binding site" evidence="14">
    <location>
        <position position="801"/>
    </location>
    <ligand>
        <name>[4Fe-4S] cluster</name>
        <dbReference type="ChEBI" id="CHEBI:49883"/>
    </ligand>
</feature>
<dbReference type="InterPro" id="IPR049035">
    <property type="entry name" value="ADDB_N"/>
</dbReference>
<evidence type="ECO:0000313" key="17">
    <source>
        <dbReference type="Proteomes" id="UP000093199"/>
    </source>
</evidence>
<comment type="function">
    <text evidence="14">The heterodimer acts as both an ATP-dependent DNA helicase and an ATP-dependent, dual-direction single-stranded exonuclease. Recognizes the chi site generating a DNA molecule suitable for the initiation of homologous recombination. The AddB subunit has 5' -&gt; 3' nuclease activity but not helicase activity.</text>
</comment>
<evidence type="ECO:0000256" key="5">
    <source>
        <dbReference type="ARBA" id="ARBA00022763"/>
    </source>
</evidence>
<dbReference type="Pfam" id="PF21445">
    <property type="entry name" value="ADDB_N"/>
    <property type="match status" value="1"/>
</dbReference>
<dbReference type="Gene3D" id="6.10.140.1030">
    <property type="match status" value="1"/>
</dbReference>
<evidence type="ECO:0000256" key="8">
    <source>
        <dbReference type="ARBA" id="ARBA00022839"/>
    </source>
</evidence>
<dbReference type="InterPro" id="IPR014140">
    <property type="entry name" value="DNA_helicase_suAddB"/>
</dbReference>
<organism evidence="16 17">
    <name type="scientific">Caryophanon tenue</name>
    <dbReference type="NCBI Taxonomy" id="33978"/>
    <lineage>
        <taxon>Bacteria</taxon>
        <taxon>Bacillati</taxon>
        <taxon>Bacillota</taxon>
        <taxon>Bacilli</taxon>
        <taxon>Bacillales</taxon>
        <taxon>Caryophanaceae</taxon>
        <taxon>Caryophanon</taxon>
    </lineage>
</organism>
<evidence type="ECO:0000256" key="9">
    <source>
        <dbReference type="ARBA" id="ARBA00022840"/>
    </source>
</evidence>
<keyword evidence="6 14" id="KW-0378">Hydrolase</keyword>
<evidence type="ECO:0000256" key="14">
    <source>
        <dbReference type="HAMAP-Rule" id="MF_01452"/>
    </source>
</evidence>
<evidence type="ECO:0000256" key="6">
    <source>
        <dbReference type="ARBA" id="ARBA00022801"/>
    </source>
</evidence>
<keyword evidence="2 14" id="KW-0540">Nuclease</keyword>
<dbReference type="SUPFAM" id="SSF52540">
    <property type="entry name" value="P-loop containing nucleoside triphosphate hydrolases"/>
    <property type="match status" value="1"/>
</dbReference>
<keyword evidence="10 14" id="KW-0408">Iron</keyword>
<comment type="similarity">
    <text evidence="14">Belongs to the helicase family. AddB/RexB type 1 subfamily.</text>
</comment>
<feature type="binding site" evidence="14">
    <location>
        <position position="1129"/>
    </location>
    <ligand>
        <name>[4Fe-4S] cluster</name>
        <dbReference type="ChEBI" id="CHEBI:49883"/>
    </ligand>
</feature>
<dbReference type="NCBIfam" id="TIGR02773">
    <property type="entry name" value="addB_Gpos"/>
    <property type="match status" value="1"/>
</dbReference>
<evidence type="ECO:0000256" key="10">
    <source>
        <dbReference type="ARBA" id="ARBA00023004"/>
    </source>
</evidence>
<keyword evidence="9 14" id="KW-0067">ATP-binding</keyword>
<comment type="caution">
    <text evidence="16">The sequence shown here is derived from an EMBL/GenBank/DDBJ whole genome shotgun (WGS) entry which is preliminary data.</text>
</comment>
<dbReference type="PANTHER" id="PTHR30591:SF1">
    <property type="entry name" value="RECBCD ENZYME SUBUNIT RECC"/>
    <property type="match status" value="1"/>
</dbReference>
<dbReference type="GO" id="GO:0008409">
    <property type="term" value="F:5'-3' exonuclease activity"/>
    <property type="evidence" value="ECO:0007669"/>
    <property type="project" value="UniProtKB-UniRule"/>
</dbReference>
<keyword evidence="8 14" id="KW-0269">Exonuclease</keyword>
<sequence>MSLRIVSGRAGSGKSQWIQREIVEQCKAEPLGAPIFIIVPDQMSYTTEYDLMNRHGMKGLIRAQVLSFKRLAWYILQETGGIARREINGVGYKMLIRQLLDEQKEQFSLFRQAAGKRGFTNEIEALLKEFGRYNVTSEMLTNVATSFQEMDAPKTLINKTADLQVVVDAVEQRLGTTYVDSEGYYPLLTENLAQSEQIKEASIYIDGFTAFTGREFELCKELLRVAKCVTITLPYRTMDEAHNDQALFHEAASTAVRLHEAAEALQVDIEPEVVCTEAVRFQSPELAHIEQYFGEALAPAFHGKAEHITIIEAASRRAEIHAIAREIRRLATEEGIRYKDMAVLYRQAAAYDPLMSTIFQQYDIPYFTNTKKPMLHHPLIEFCRSVLEAISTGWKYEPMFRSVKTDLFFPVSNDYTVWRERADRMENFVISHGIYGARWLDDARWFYKKYRGLEFNRMVQTDDEKAIQQEIEAVRQQVITPLRAFQESLLAAQNATEMATALFTLLEQCDVYPKLMQMKNQEIERNAHYEAAEHDQAWNGVVEVLDQFVQMFGQESLTLDDMIDILDEGFDGLEFSRIPPTLDQVQVETSDLARLPHTKVVFVIGMNDGVYPKRIDYEGLLSDSERDFFTKAGYDLAPTSKNRLLQEPYIMYTTLAAASDRLILSYAQADEESKALLPSSYLKQLEHLVPQLEKKRAYMDPTEDLRDTVDTFSYLQHPRAAMPYIVTQLRQLEEAEHLPPIWRAVQHYYEQNMQWSHMFTQVTKPLYQKNVGERLTEDVTKELYGNRLTSSVSRIEKFFSCPFSHFATYGLKLEERSEYRLETFAIGDLFHAAMKWITEETERLGIQWNRLTNEQCQALTKQALEEIVPVFSHQILLSSARYRYIQKKLMRIVERTMLALTHHAQKSHFKTIAYEQGFGFGEPLPPLEIPLANKNKLYLQGRIDRIDRAVIEDRTYLRVVDYKSSARDLNVAEVYHGLSLQLMTYLDVAMENAPMLLKGTGEVLPAGVLYIHMHNPMLTFDTEMDDITLETTRLDQYRMRGLITSNEEMLFSMDETLEEEASRSSIIPVTLKKDGSIYTERSKVIETEDMQFVQQYVRKKHMEAGNGILAGKTDITPYRLKDKTACTYCQFKAVCQFDPSDGEQQYNRLHGMKQQQFVEKIRQEVETHD</sequence>
<evidence type="ECO:0000256" key="11">
    <source>
        <dbReference type="ARBA" id="ARBA00023014"/>
    </source>
</evidence>
<protein>
    <recommendedName>
        <fullName evidence="14">ATP-dependent helicase/deoxyribonuclease subunit B</fullName>
        <ecNumber evidence="14">3.1.-.-</ecNumber>
    </recommendedName>
    <alternativeName>
        <fullName evidence="14">ATP-dependent helicase/nuclease subunit AddB</fullName>
    </alternativeName>
</protein>
<keyword evidence="17" id="KW-1185">Reference proteome</keyword>
<dbReference type="PANTHER" id="PTHR30591">
    <property type="entry name" value="RECBCD ENZYME SUBUNIT RECC"/>
    <property type="match status" value="1"/>
</dbReference>
<name>A0A1C0YJY1_9BACL</name>
<comment type="subunit">
    <text evidence="14">Heterodimer of AddA and AddB.</text>
</comment>
<accession>A0A1C0YJY1</accession>
<dbReference type="AlphaFoldDB" id="A0A1C0YJY1"/>
<feature type="binding site" evidence="14">
    <location>
        <position position="1135"/>
    </location>
    <ligand>
        <name>[4Fe-4S] cluster</name>
        <dbReference type="ChEBI" id="CHEBI:49883"/>
    </ligand>
</feature>
<evidence type="ECO:0000256" key="12">
    <source>
        <dbReference type="ARBA" id="ARBA00023125"/>
    </source>
</evidence>
<comment type="cofactor">
    <cofactor evidence="14">
        <name>[4Fe-4S] cluster</name>
        <dbReference type="ChEBI" id="CHEBI:49883"/>
    </cofactor>
    <text evidence="14">Binds 1 [4Fe-4S] cluster.</text>
</comment>
<dbReference type="EC" id="3.1.-.-" evidence="14"/>
<evidence type="ECO:0000256" key="2">
    <source>
        <dbReference type="ARBA" id="ARBA00022722"/>
    </source>
</evidence>
<dbReference type="GO" id="GO:0003690">
    <property type="term" value="F:double-stranded DNA binding"/>
    <property type="evidence" value="ECO:0007669"/>
    <property type="project" value="UniProtKB-UniRule"/>
</dbReference>
<dbReference type="InterPro" id="IPR011604">
    <property type="entry name" value="PDDEXK-like_dom_sf"/>
</dbReference>
<keyword evidence="3 14" id="KW-0479">Metal-binding</keyword>
<dbReference type="STRING" id="33978.A6M13_09040"/>
<reference evidence="16 17" key="1">
    <citation type="submission" date="2016-07" db="EMBL/GenBank/DDBJ databases">
        <title>Caryophanon tenue genome sequencing.</title>
        <authorList>
            <person name="Verma A."/>
            <person name="Pal Y."/>
            <person name="Krishnamurthi S."/>
        </authorList>
    </citation>
    <scope>NUCLEOTIDE SEQUENCE [LARGE SCALE GENOMIC DNA]</scope>
    <source>
        <strain evidence="16 17">DSM 14152</strain>
    </source>
</reference>
<evidence type="ECO:0000256" key="4">
    <source>
        <dbReference type="ARBA" id="ARBA00022741"/>
    </source>
</evidence>
<keyword evidence="13 14" id="KW-0234">DNA repair</keyword>
<dbReference type="OrthoDB" id="9758506at2"/>
<keyword evidence="12 14" id="KW-0238">DNA-binding</keyword>
<comment type="miscellaneous">
    <text evidence="14">Despite having conserved helicase domains, this subunit does not have helicase activity.</text>
</comment>
<evidence type="ECO:0000313" key="16">
    <source>
        <dbReference type="EMBL" id="OCS87451.1"/>
    </source>
</evidence>
<dbReference type="Proteomes" id="UP000093199">
    <property type="component" value="Unassembled WGS sequence"/>
</dbReference>
<dbReference type="GO" id="GO:0051539">
    <property type="term" value="F:4 iron, 4 sulfur cluster binding"/>
    <property type="evidence" value="ECO:0007669"/>
    <property type="project" value="UniProtKB-KW"/>
</dbReference>
<keyword evidence="11 14" id="KW-0411">Iron-sulfur</keyword>
<comment type="cofactor">
    <cofactor evidence="14">
        <name>Mg(2+)</name>
        <dbReference type="ChEBI" id="CHEBI:18420"/>
    </cofactor>
</comment>
<dbReference type="InterPro" id="IPR027417">
    <property type="entry name" value="P-loop_NTPase"/>
</dbReference>
<dbReference type="InterPro" id="IPR038726">
    <property type="entry name" value="PDDEXK_AddAB-type"/>
</dbReference>
<dbReference type="Pfam" id="PF13361">
    <property type="entry name" value="UvrD_C"/>
    <property type="match status" value="1"/>
</dbReference>
<feature type="domain" description="UvrD-like helicase C-terminal" evidence="15">
    <location>
        <begin position="277"/>
        <end position="583"/>
    </location>
</feature>
<dbReference type="RefSeq" id="WP_066542952.1">
    <property type="nucleotide sequence ID" value="NZ_MASJ01000003.1"/>
</dbReference>
<keyword evidence="4 14" id="KW-0547">Nucleotide-binding</keyword>
<evidence type="ECO:0000259" key="15">
    <source>
        <dbReference type="PROSITE" id="PS51217"/>
    </source>
</evidence>